<evidence type="ECO:0000313" key="8">
    <source>
        <dbReference type="EMBL" id="GAA4264023.1"/>
    </source>
</evidence>
<dbReference type="InterPro" id="IPR013325">
    <property type="entry name" value="RNA_pol_sigma_r2"/>
</dbReference>
<dbReference type="InterPro" id="IPR013249">
    <property type="entry name" value="RNA_pol_sigma70_r4_t2"/>
</dbReference>
<dbReference type="SUPFAM" id="SSF88659">
    <property type="entry name" value="Sigma3 and sigma4 domains of RNA polymerase sigma factors"/>
    <property type="match status" value="1"/>
</dbReference>
<dbReference type="PANTHER" id="PTHR47756:SF2">
    <property type="entry name" value="BLL6612 PROTEIN"/>
    <property type="match status" value="1"/>
</dbReference>
<comment type="caution">
    <text evidence="8">The sequence shown here is derived from an EMBL/GenBank/DDBJ whole genome shotgun (WGS) entry which is preliminary data.</text>
</comment>
<evidence type="ECO:0000256" key="4">
    <source>
        <dbReference type="ARBA" id="ARBA00023163"/>
    </source>
</evidence>
<dbReference type="Gene3D" id="1.10.1740.10">
    <property type="match status" value="1"/>
</dbReference>
<evidence type="ECO:0000256" key="3">
    <source>
        <dbReference type="ARBA" id="ARBA00023082"/>
    </source>
</evidence>
<gene>
    <name evidence="8" type="ORF">GCM10022255_113860</name>
</gene>
<comment type="similarity">
    <text evidence="1">Belongs to the sigma-70 factor family. ECF subfamily.</text>
</comment>
<feature type="domain" description="RNA polymerase sigma factor 70 region 4 type 2" evidence="6">
    <location>
        <begin position="102"/>
        <end position="153"/>
    </location>
</feature>
<feature type="domain" description="RNA polymerase sigma-70 region 2" evidence="5">
    <location>
        <begin position="8"/>
        <end position="74"/>
    </location>
</feature>
<dbReference type="SUPFAM" id="SSF88946">
    <property type="entry name" value="Sigma2 domain of RNA polymerase sigma factors"/>
    <property type="match status" value="1"/>
</dbReference>
<reference evidence="9" key="1">
    <citation type="journal article" date="2019" name="Int. J. Syst. Evol. Microbiol.">
        <title>The Global Catalogue of Microorganisms (GCM) 10K type strain sequencing project: providing services to taxonomists for standard genome sequencing and annotation.</title>
        <authorList>
            <consortium name="The Broad Institute Genomics Platform"/>
            <consortium name="The Broad Institute Genome Sequencing Center for Infectious Disease"/>
            <person name="Wu L."/>
            <person name="Ma J."/>
        </authorList>
    </citation>
    <scope>NUCLEOTIDE SEQUENCE [LARGE SCALE GENOMIC DNA]</scope>
    <source>
        <strain evidence="9">JCM 17441</strain>
    </source>
</reference>
<name>A0ABP8DVG2_9ACTN</name>
<protein>
    <submittedName>
        <fullName evidence="8">Sigma factor-like helix-turn-helix DNA-binding protein</fullName>
    </submittedName>
</protein>
<accession>A0ABP8DVG2</accession>
<keyword evidence="2" id="KW-0805">Transcription regulation</keyword>
<evidence type="ECO:0000256" key="2">
    <source>
        <dbReference type="ARBA" id="ARBA00023015"/>
    </source>
</evidence>
<feature type="domain" description="DUF6596" evidence="7">
    <location>
        <begin position="171"/>
        <end position="271"/>
    </location>
</feature>
<evidence type="ECO:0000256" key="1">
    <source>
        <dbReference type="ARBA" id="ARBA00010641"/>
    </source>
</evidence>
<dbReference type="RefSeq" id="WP_345144308.1">
    <property type="nucleotide sequence ID" value="NZ_BAABAT010000090.1"/>
</dbReference>
<dbReference type="Pfam" id="PF08281">
    <property type="entry name" value="Sigma70_r4_2"/>
    <property type="match status" value="1"/>
</dbReference>
<dbReference type="InterPro" id="IPR007627">
    <property type="entry name" value="RNA_pol_sigma70_r2"/>
</dbReference>
<dbReference type="InterPro" id="IPR036388">
    <property type="entry name" value="WH-like_DNA-bd_sf"/>
</dbReference>
<dbReference type="Gene3D" id="1.10.10.10">
    <property type="entry name" value="Winged helix-like DNA-binding domain superfamily/Winged helix DNA-binding domain"/>
    <property type="match status" value="1"/>
</dbReference>
<dbReference type="Proteomes" id="UP001500620">
    <property type="component" value="Unassembled WGS sequence"/>
</dbReference>
<sequence>MTGALEGLLRELAPQVLGALVRRHGQFDACEDAVQEALLAAAAQWPVDGVPARPKAWLTTVAGRALVDHWRTDSARRRREAAAALDPTNEPPDNPDDTLTVLLLCCHPALSPPSQLALTLRAVGGLSTAQIAAAFLVPEATMAQRISRAKQRIRDAGARFELPVPGEQAARLAVVEHVLYLMFNEGYTATSGPDLQRPDLTAEAIRLARLLHRLLPGDGEAAGLLALMLLTDARRAARTDPDGIIVPLAEQDRSRWDTTAITEGQALLTRTLGAGPVGQYQVQAAIAAVHDEAPTAADTDWPQILALYDVLDHVAPGPVVTLSRAVAVAAVHGPVAGLAALGTLDGDGRLGHSHRLDTVRAHLLEQAGDLAAARACYLRAAWMTASLPEQRYLTRRAAGLPPPPGSS</sequence>
<keyword evidence="4" id="KW-0804">Transcription</keyword>
<evidence type="ECO:0000259" key="7">
    <source>
        <dbReference type="Pfam" id="PF20239"/>
    </source>
</evidence>
<evidence type="ECO:0000259" key="6">
    <source>
        <dbReference type="Pfam" id="PF08281"/>
    </source>
</evidence>
<dbReference type="PANTHER" id="PTHR47756">
    <property type="entry name" value="BLL6612 PROTEIN-RELATED"/>
    <property type="match status" value="1"/>
</dbReference>
<dbReference type="Pfam" id="PF04542">
    <property type="entry name" value="Sigma70_r2"/>
    <property type="match status" value="1"/>
</dbReference>
<evidence type="ECO:0000313" key="9">
    <source>
        <dbReference type="Proteomes" id="UP001500620"/>
    </source>
</evidence>
<dbReference type="EMBL" id="BAABAT010000090">
    <property type="protein sequence ID" value="GAA4264023.1"/>
    <property type="molecule type" value="Genomic_DNA"/>
</dbReference>
<keyword evidence="9" id="KW-1185">Reference proteome</keyword>
<proteinExistence type="inferred from homology"/>
<dbReference type="InterPro" id="IPR046531">
    <property type="entry name" value="DUF6596"/>
</dbReference>
<evidence type="ECO:0000259" key="5">
    <source>
        <dbReference type="Pfam" id="PF04542"/>
    </source>
</evidence>
<dbReference type="Pfam" id="PF20239">
    <property type="entry name" value="DUF6596"/>
    <property type="match status" value="1"/>
</dbReference>
<organism evidence="8 9">
    <name type="scientific">Dactylosporangium darangshiense</name>
    <dbReference type="NCBI Taxonomy" id="579108"/>
    <lineage>
        <taxon>Bacteria</taxon>
        <taxon>Bacillati</taxon>
        <taxon>Actinomycetota</taxon>
        <taxon>Actinomycetes</taxon>
        <taxon>Micromonosporales</taxon>
        <taxon>Micromonosporaceae</taxon>
        <taxon>Dactylosporangium</taxon>
    </lineage>
</organism>
<dbReference type="InterPro" id="IPR013324">
    <property type="entry name" value="RNA_pol_sigma_r3/r4-like"/>
</dbReference>
<keyword evidence="3" id="KW-0731">Sigma factor</keyword>